<dbReference type="Pfam" id="PF10817">
    <property type="entry name" value="DUF2563"/>
    <property type="match status" value="1"/>
</dbReference>
<dbReference type="EMBL" id="LZLM01000032">
    <property type="protein sequence ID" value="OBJ88716.1"/>
    <property type="molecule type" value="Genomic_DNA"/>
</dbReference>
<gene>
    <name evidence="2" type="ORF">A5640_04120</name>
</gene>
<evidence type="ECO:0000313" key="2">
    <source>
        <dbReference type="EMBL" id="OBJ88716.1"/>
    </source>
</evidence>
<reference evidence="2 3" key="1">
    <citation type="submission" date="2016-06" db="EMBL/GenBank/DDBJ databases">
        <authorList>
            <person name="Kjaerup R.B."/>
            <person name="Dalgaard T.S."/>
            <person name="Juul-Madsen H.R."/>
        </authorList>
    </citation>
    <scope>NUCLEOTIDE SEQUENCE [LARGE SCALE GENOMIC DNA]</scope>
    <source>
        <strain evidence="2 3">1276495.2</strain>
    </source>
</reference>
<dbReference type="InterPro" id="IPR022534">
    <property type="entry name" value="DUF2563"/>
</dbReference>
<dbReference type="AlphaFoldDB" id="A0A1A3KXQ7"/>
<organism evidence="2 3">
    <name type="scientific">Mycobacterium asiaticum</name>
    <dbReference type="NCBI Taxonomy" id="1790"/>
    <lineage>
        <taxon>Bacteria</taxon>
        <taxon>Bacillati</taxon>
        <taxon>Actinomycetota</taxon>
        <taxon>Actinomycetes</taxon>
        <taxon>Mycobacteriales</taxon>
        <taxon>Mycobacteriaceae</taxon>
        <taxon>Mycobacterium</taxon>
    </lineage>
</organism>
<accession>A0A1A3KXQ7</accession>
<comment type="caution">
    <text evidence="2">The sequence shown here is derived from an EMBL/GenBank/DDBJ whole genome shotgun (WGS) entry which is preliminary data.</text>
</comment>
<sequence>MFVDTELLRAGGREASRAGTHTEQAAQHLSREPLPARMFGDFGAGEAFRVAVGVAHAHQMRNLLINNKILNGIGDHAQQAATAFHVTDDDNAAQLRAVRCDSGT</sequence>
<dbReference type="Proteomes" id="UP000093925">
    <property type="component" value="Unassembled WGS sequence"/>
</dbReference>
<evidence type="ECO:0000256" key="1">
    <source>
        <dbReference type="SAM" id="MobiDB-lite"/>
    </source>
</evidence>
<dbReference type="RefSeq" id="WP_065138832.1">
    <property type="nucleotide sequence ID" value="NZ_LZLM01000032.1"/>
</dbReference>
<proteinExistence type="predicted"/>
<protein>
    <submittedName>
        <fullName evidence="2">Uncharacterized protein</fullName>
    </submittedName>
</protein>
<name>A0A1A3KXQ7_MYCAS</name>
<feature type="region of interest" description="Disordered" evidence="1">
    <location>
        <begin position="1"/>
        <end position="30"/>
    </location>
</feature>
<evidence type="ECO:0000313" key="3">
    <source>
        <dbReference type="Proteomes" id="UP000093925"/>
    </source>
</evidence>